<dbReference type="PANTHER" id="PTHR10766">
    <property type="entry name" value="TRANSMEMBRANE 9 SUPERFAMILY PROTEIN"/>
    <property type="match status" value="1"/>
</dbReference>
<comment type="subcellular location">
    <subcellularLocation>
        <location evidence="1">Membrane</location>
        <topology evidence="1">Multi-pass membrane protein</topology>
    </subcellularLocation>
</comment>
<evidence type="ECO:0000313" key="9">
    <source>
        <dbReference type="Proteomes" id="UP001152795"/>
    </source>
</evidence>
<accession>A0A6S7LEM4</accession>
<sequence length="95" mass="11229">DYHWWWRSYLTGACTAIYFFMYSIYYFHKLTIVGTTSSVLYFGYTSIMVILFFLYTGTIGFFACFFFLRKIYGAVEAVADQPWECIKEVRTPPSV</sequence>
<evidence type="ECO:0000256" key="5">
    <source>
        <dbReference type="ARBA" id="ARBA00022989"/>
    </source>
</evidence>
<feature type="transmembrane region" description="Helical" evidence="7">
    <location>
        <begin position="39"/>
        <end position="68"/>
    </location>
</feature>
<gene>
    <name evidence="8" type="ORF">PACLA_8A038452</name>
</gene>
<evidence type="ECO:0000256" key="6">
    <source>
        <dbReference type="ARBA" id="ARBA00023136"/>
    </source>
</evidence>
<keyword evidence="6 7" id="KW-0472">Membrane</keyword>
<dbReference type="Proteomes" id="UP001152795">
    <property type="component" value="Unassembled WGS sequence"/>
</dbReference>
<keyword evidence="5 7" id="KW-1133">Transmembrane helix</keyword>
<name>A0A6S7LEM4_PARCT</name>
<comment type="similarity">
    <text evidence="2 7">Belongs to the nonaspanin (TM9SF) (TC 9.A.2) family.</text>
</comment>
<evidence type="ECO:0000256" key="7">
    <source>
        <dbReference type="RuleBase" id="RU363079"/>
    </source>
</evidence>
<dbReference type="AlphaFoldDB" id="A0A6S7LEM4"/>
<dbReference type="EMBL" id="CACRXK020017278">
    <property type="protein sequence ID" value="CAB4030989.1"/>
    <property type="molecule type" value="Genomic_DNA"/>
</dbReference>
<dbReference type="GO" id="GO:0016020">
    <property type="term" value="C:membrane"/>
    <property type="evidence" value="ECO:0007669"/>
    <property type="project" value="UniProtKB-SubCell"/>
</dbReference>
<reference evidence="8" key="1">
    <citation type="submission" date="2020-04" db="EMBL/GenBank/DDBJ databases">
        <authorList>
            <person name="Alioto T."/>
            <person name="Alioto T."/>
            <person name="Gomez Garrido J."/>
        </authorList>
    </citation>
    <scope>NUCLEOTIDE SEQUENCE</scope>
    <source>
        <strain evidence="8">A484AB</strain>
    </source>
</reference>
<organism evidence="8 9">
    <name type="scientific">Paramuricea clavata</name>
    <name type="common">Red gorgonian</name>
    <name type="synonym">Violescent sea-whip</name>
    <dbReference type="NCBI Taxonomy" id="317549"/>
    <lineage>
        <taxon>Eukaryota</taxon>
        <taxon>Metazoa</taxon>
        <taxon>Cnidaria</taxon>
        <taxon>Anthozoa</taxon>
        <taxon>Octocorallia</taxon>
        <taxon>Malacalcyonacea</taxon>
        <taxon>Plexauridae</taxon>
        <taxon>Paramuricea</taxon>
    </lineage>
</organism>
<keyword evidence="9" id="KW-1185">Reference proteome</keyword>
<evidence type="ECO:0000313" key="8">
    <source>
        <dbReference type="EMBL" id="CAB4030989.1"/>
    </source>
</evidence>
<keyword evidence="4" id="KW-0732">Signal</keyword>
<evidence type="ECO:0000256" key="1">
    <source>
        <dbReference type="ARBA" id="ARBA00004141"/>
    </source>
</evidence>
<dbReference type="GO" id="GO:0072657">
    <property type="term" value="P:protein localization to membrane"/>
    <property type="evidence" value="ECO:0007669"/>
    <property type="project" value="TreeGrafter"/>
</dbReference>
<dbReference type="Pfam" id="PF02990">
    <property type="entry name" value="EMP70"/>
    <property type="match status" value="1"/>
</dbReference>
<dbReference type="InterPro" id="IPR004240">
    <property type="entry name" value="EMP70"/>
</dbReference>
<dbReference type="PANTHER" id="PTHR10766:SF176">
    <property type="entry name" value="TRANSMEMBRANE 9 SUPERFAMILY MEMBER"/>
    <property type="match status" value="1"/>
</dbReference>
<feature type="transmembrane region" description="Helical" evidence="7">
    <location>
        <begin position="6"/>
        <end position="27"/>
    </location>
</feature>
<protein>
    <recommendedName>
        <fullName evidence="7">Transmembrane 9 superfamily member</fullName>
    </recommendedName>
</protein>
<evidence type="ECO:0000256" key="3">
    <source>
        <dbReference type="ARBA" id="ARBA00022692"/>
    </source>
</evidence>
<comment type="caution">
    <text evidence="8">The sequence shown here is derived from an EMBL/GenBank/DDBJ whole genome shotgun (WGS) entry which is preliminary data.</text>
</comment>
<dbReference type="OrthoDB" id="1666796at2759"/>
<evidence type="ECO:0000256" key="4">
    <source>
        <dbReference type="ARBA" id="ARBA00022729"/>
    </source>
</evidence>
<keyword evidence="3 7" id="KW-0812">Transmembrane</keyword>
<evidence type="ECO:0000256" key="2">
    <source>
        <dbReference type="ARBA" id="ARBA00005227"/>
    </source>
</evidence>
<proteinExistence type="inferred from homology"/>
<feature type="non-terminal residue" evidence="8">
    <location>
        <position position="95"/>
    </location>
</feature>
<comment type="caution">
    <text evidence="7">Lacks conserved residue(s) required for the propagation of feature annotation.</text>
</comment>